<feature type="transmembrane region" description="Helical" evidence="1">
    <location>
        <begin position="32"/>
        <end position="51"/>
    </location>
</feature>
<sequence length="57" mass="5559">MRDMLSKGSCTLGGAVLLGVGLGLYFMEQSGLAFLGALMSGLGAGLMLMAGGSSGSD</sequence>
<dbReference type="RefSeq" id="WP_175491670.1">
    <property type="nucleotide sequence ID" value="NZ_FNCI01000010.1"/>
</dbReference>
<evidence type="ECO:0000313" key="2">
    <source>
        <dbReference type="EMBL" id="SDG33425.1"/>
    </source>
</evidence>
<name>A0A1G7TDV8_9GAMM</name>
<keyword evidence="3" id="KW-1185">Reference proteome</keyword>
<evidence type="ECO:0000313" key="3">
    <source>
        <dbReference type="Proteomes" id="UP000198641"/>
    </source>
</evidence>
<gene>
    <name evidence="2" type="ORF">SAMN05216571_11013</name>
</gene>
<organism evidence="2 3">
    <name type="scientific">Onishia taeanensis</name>
    <dbReference type="NCBI Taxonomy" id="284577"/>
    <lineage>
        <taxon>Bacteria</taxon>
        <taxon>Pseudomonadati</taxon>
        <taxon>Pseudomonadota</taxon>
        <taxon>Gammaproteobacteria</taxon>
        <taxon>Oceanospirillales</taxon>
        <taxon>Halomonadaceae</taxon>
        <taxon>Onishia</taxon>
    </lineage>
</organism>
<protein>
    <submittedName>
        <fullName evidence="2">Uncharacterized protein</fullName>
    </submittedName>
</protein>
<proteinExistence type="predicted"/>
<reference evidence="2 3" key="1">
    <citation type="submission" date="2016-10" db="EMBL/GenBank/DDBJ databases">
        <authorList>
            <person name="de Groot N.N."/>
        </authorList>
    </citation>
    <scope>NUCLEOTIDE SEQUENCE [LARGE SCALE GENOMIC DNA]</scope>
    <source>
        <strain evidence="2 3">BH539</strain>
    </source>
</reference>
<dbReference type="AlphaFoldDB" id="A0A1G7TDV8"/>
<feature type="transmembrane region" description="Helical" evidence="1">
    <location>
        <begin position="9"/>
        <end position="26"/>
    </location>
</feature>
<accession>A0A1G7TDV8</accession>
<dbReference type="Proteomes" id="UP000198641">
    <property type="component" value="Unassembled WGS sequence"/>
</dbReference>
<keyword evidence="1" id="KW-1133">Transmembrane helix</keyword>
<evidence type="ECO:0000256" key="1">
    <source>
        <dbReference type="SAM" id="Phobius"/>
    </source>
</evidence>
<dbReference type="EMBL" id="FNCI01000010">
    <property type="protein sequence ID" value="SDG33425.1"/>
    <property type="molecule type" value="Genomic_DNA"/>
</dbReference>
<keyword evidence="1" id="KW-0812">Transmembrane</keyword>
<keyword evidence="1" id="KW-0472">Membrane</keyword>